<proteinExistence type="predicted"/>
<dbReference type="Pfam" id="PF02371">
    <property type="entry name" value="Transposase_20"/>
    <property type="match status" value="1"/>
</dbReference>
<dbReference type="EMBL" id="JAKEVY010000014">
    <property type="protein sequence ID" value="MCF1717073.1"/>
    <property type="molecule type" value="Genomic_DNA"/>
</dbReference>
<evidence type="ECO:0000259" key="1">
    <source>
        <dbReference type="Pfam" id="PF01548"/>
    </source>
</evidence>
<organism evidence="3 4">
    <name type="scientific">Flavihumibacter fluminis</name>
    <dbReference type="NCBI Taxonomy" id="2909236"/>
    <lineage>
        <taxon>Bacteria</taxon>
        <taxon>Pseudomonadati</taxon>
        <taxon>Bacteroidota</taxon>
        <taxon>Chitinophagia</taxon>
        <taxon>Chitinophagales</taxon>
        <taxon>Chitinophagaceae</taxon>
        <taxon>Flavihumibacter</taxon>
    </lineage>
</organism>
<feature type="non-terminal residue" evidence="3">
    <location>
        <position position="1"/>
    </location>
</feature>
<dbReference type="RefSeq" id="WP_234868773.1">
    <property type="nucleotide sequence ID" value="NZ_JAKEVY010000014.1"/>
</dbReference>
<feature type="domain" description="Transposase IS110-like N-terminal" evidence="1">
    <location>
        <begin position="4"/>
        <end position="148"/>
    </location>
</feature>
<reference evidence="3 4" key="1">
    <citation type="submission" date="2022-01" db="EMBL/GenBank/DDBJ databases">
        <title>Flavihumibacter sp. nov., isolated from sediment of a river.</title>
        <authorList>
            <person name="Liu H."/>
        </authorList>
    </citation>
    <scope>NUCLEOTIDE SEQUENCE [LARGE SCALE GENOMIC DNA]</scope>
    <source>
        <strain evidence="3 4">RY-1</strain>
    </source>
</reference>
<dbReference type="InterPro" id="IPR047650">
    <property type="entry name" value="Transpos_IS110"/>
</dbReference>
<dbReference type="PANTHER" id="PTHR33055">
    <property type="entry name" value="TRANSPOSASE FOR INSERTION SEQUENCE ELEMENT IS1111A"/>
    <property type="match status" value="1"/>
</dbReference>
<dbReference type="InterPro" id="IPR002525">
    <property type="entry name" value="Transp_IS110-like_N"/>
</dbReference>
<evidence type="ECO:0000259" key="2">
    <source>
        <dbReference type="Pfam" id="PF02371"/>
    </source>
</evidence>
<dbReference type="PANTHER" id="PTHR33055:SF3">
    <property type="entry name" value="PUTATIVE TRANSPOSASE FOR IS117-RELATED"/>
    <property type="match status" value="1"/>
</dbReference>
<comment type="caution">
    <text evidence="3">The sequence shown here is derived from an EMBL/GenBank/DDBJ whole genome shotgun (WGS) entry which is preliminary data.</text>
</comment>
<feature type="domain" description="Transposase IS116/IS110/IS902 C-terminal" evidence="2">
    <location>
        <begin position="220"/>
        <end position="304"/>
    </location>
</feature>
<accession>A0ABS9BMV1</accession>
<dbReference type="Pfam" id="PF01548">
    <property type="entry name" value="DEDD_Tnp_IS110"/>
    <property type="match status" value="1"/>
</dbReference>
<dbReference type="Proteomes" id="UP001200145">
    <property type="component" value="Unassembled WGS sequence"/>
</dbReference>
<evidence type="ECO:0000313" key="4">
    <source>
        <dbReference type="Proteomes" id="UP001200145"/>
    </source>
</evidence>
<gene>
    <name evidence="3" type="ORF">L0U88_20695</name>
</gene>
<dbReference type="InterPro" id="IPR003346">
    <property type="entry name" value="Transposase_20"/>
</dbReference>
<name>A0ABS9BMV1_9BACT</name>
<sequence>KLFIGLDVHKKSWQAHLRTDISDHKGFSLPPDPEILANYVFKHFPDHQVQLSYEAGCCGFSAAREFLNLGWSVTVVNPADIPHMDKQLYQKTDKIDCRNLAKQLQLGQLKPIYIPTEDQEQLRSLLRQRNQLVKQHRKVKSNIKGLLLFHGIVIPPEFDNPNWSKNFQQWLFQIPWSHITGLQCLHSKLRIYKLLDQEILLTSNELRAYCRKVHTTDYYLLKSIPGIGGILSAAILAELGDIRRFNNERQFANCIGLVPGIHQSSETNNYMGVTPRCKALLRSYLIESAWIAIRLDPGIQAFYRKHVGKNPKSVIVKVAHKMCRRILSVIKSGKPYQLGFSA</sequence>
<evidence type="ECO:0000313" key="3">
    <source>
        <dbReference type="EMBL" id="MCF1717073.1"/>
    </source>
</evidence>
<keyword evidence="4" id="KW-1185">Reference proteome</keyword>
<protein>
    <submittedName>
        <fullName evidence="3">IS110 family transposase</fullName>
    </submittedName>
</protein>
<dbReference type="NCBIfam" id="NF033542">
    <property type="entry name" value="transpos_IS110"/>
    <property type="match status" value="1"/>
</dbReference>